<dbReference type="PANTHER" id="PTHR35526:SF3">
    <property type="entry name" value="ANTI-SIGMA-F FACTOR RSBW"/>
    <property type="match status" value="1"/>
</dbReference>
<evidence type="ECO:0000259" key="3">
    <source>
        <dbReference type="Pfam" id="PF13581"/>
    </source>
</evidence>
<accession>A0A941IH89</accession>
<dbReference type="SUPFAM" id="SSF55874">
    <property type="entry name" value="ATPase domain of HSP90 chaperone/DNA topoisomerase II/histidine kinase"/>
    <property type="match status" value="1"/>
</dbReference>
<evidence type="ECO:0000313" key="4">
    <source>
        <dbReference type="EMBL" id="MBR7824938.1"/>
    </source>
</evidence>
<dbReference type="Pfam" id="PF13581">
    <property type="entry name" value="HATPase_c_2"/>
    <property type="match status" value="1"/>
</dbReference>
<gene>
    <name evidence="4" type="ORF">KDK95_01365</name>
</gene>
<dbReference type="PANTHER" id="PTHR35526">
    <property type="entry name" value="ANTI-SIGMA-F FACTOR RSBW-RELATED"/>
    <property type="match status" value="1"/>
</dbReference>
<proteinExistence type="predicted"/>
<comment type="caution">
    <text evidence="4">The sequence shown here is derived from an EMBL/GenBank/DDBJ whole genome shotgun (WGS) entry which is preliminary data.</text>
</comment>
<dbReference type="InterPro" id="IPR036890">
    <property type="entry name" value="HATPase_C_sf"/>
</dbReference>
<dbReference type="RefSeq" id="WP_212516089.1">
    <property type="nucleotide sequence ID" value="NZ_JAGSOH010000002.1"/>
</dbReference>
<name>A0A941IH89_9ACTN</name>
<dbReference type="GO" id="GO:0004674">
    <property type="term" value="F:protein serine/threonine kinase activity"/>
    <property type="evidence" value="ECO:0007669"/>
    <property type="project" value="UniProtKB-KW"/>
</dbReference>
<protein>
    <submittedName>
        <fullName evidence="4">ATP-binding protein</fullName>
    </submittedName>
</protein>
<evidence type="ECO:0000256" key="2">
    <source>
        <dbReference type="SAM" id="MobiDB-lite"/>
    </source>
</evidence>
<dbReference type="InterPro" id="IPR050267">
    <property type="entry name" value="Anti-sigma-factor_SerPK"/>
</dbReference>
<dbReference type="Proteomes" id="UP000676325">
    <property type="component" value="Unassembled WGS sequence"/>
</dbReference>
<dbReference type="CDD" id="cd16936">
    <property type="entry name" value="HATPase_RsbW-like"/>
    <property type="match status" value="1"/>
</dbReference>
<keyword evidence="4" id="KW-0067">ATP-binding</keyword>
<feature type="compositionally biased region" description="Basic and acidic residues" evidence="2">
    <location>
        <begin position="151"/>
        <end position="160"/>
    </location>
</feature>
<dbReference type="Gene3D" id="3.30.565.10">
    <property type="entry name" value="Histidine kinase-like ATPase, C-terminal domain"/>
    <property type="match status" value="1"/>
</dbReference>
<feature type="domain" description="Histidine kinase/HSP90-like ATPase" evidence="3">
    <location>
        <begin position="26"/>
        <end position="122"/>
    </location>
</feature>
<evidence type="ECO:0000256" key="1">
    <source>
        <dbReference type="ARBA" id="ARBA00022527"/>
    </source>
</evidence>
<dbReference type="InterPro" id="IPR003594">
    <property type="entry name" value="HATPase_dom"/>
</dbReference>
<keyword evidence="4" id="KW-0547">Nucleotide-binding</keyword>
<keyword evidence="1" id="KW-0723">Serine/threonine-protein kinase</keyword>
<sequence length="243" mass="26415">MSVLAIDGTTYGVNLGAYTDAPGLGRRFITQLCDLWGVEDDAAERALLLGSELVTNAVLATSRLLGRHWGRFIVVRASVTASELRVEVLDHSPDMPVVQQSDADSESGRGLILVSELADEWGCRPEPARYLAHDGKAVWFALKLRQPPRPRSAEPAHEPLDPDEVTPATPVTAVRPSPRPDLATQEPEMYVPLPRRAQCKPGARPQARPAIPSRLPAPSACVASLAAREQLEDSIRRIKVEVS</sequence>
<organism evidence="4 5">
    <name type="scientific">Actinospica acidithermotolerans</name>
    <dbReference type="NCBI Taxonomy" id="2828514"/>
    <lineage>
        <taxon>Bacteria</taxon>
        <taxon>Bacillati</taxon>
        <taxon>Actinomycetota</taxon>
        <taxon>Actinomycetes</taxon>
        <taxon>Catenulisporales</taxon>
        <taxon>Actinospicaceae</taxon>
        <taxon>Actinospica</taxon>
    </lineage>
</organism>
<dbReference type="AlphaFoldDB" id="A0A941IH89"/>
<evidence type="ECO:0000313" key="5">
    <source>
        <dbReference type="Proteomes" id="UP000676325"/>
    </source>
</evidence>
<keyword evidence="1" id="KW-0808">Transferase</keyword>
<keyword evidence="5" id="KW-1185">Reference proteome</keyword>
<reference evidence="4" key="1">
    <citation type="submission" date="2021-04" db="EMBL/GenBank/DDBJ databases">
        <title>Genome based classification of Actinospica acidithermotolerans sp. nov., an actinobacterium isolated from an Indonesian hot spring.</title>
        <authorList>
            <person name="Kusuma A.B."/>
            <person name="Putra K.E."/>
            <person name="Nafisah S."/>
            <person name="Loh J."/>
            <person name="Nouioui I."/>
            <person name="Goodfellow M."/>
        </authorList>
    </citation>
    <scope>NUCLEOTIDE SEQUENCE</scope>
    <source>
        <strain evidence="4">MGRD01-02</strain>
    </source>
</reference>
<feature type="region of interest" description="Disordered" evidence="2">
    <location>
        <begin position="148"/>
        <end position="215"/>
    </location>
</feature>
<dbReference type="EMBL" id="JAGSOH010000002">
    <property type="protein sequence ID" value="MBR7824938.1"/>
    <property type="molecule type" value="Genomic_DNA"/>
</dbReference>
<keyword evidence="1" id="KW-0418">Kinase</keyword>
<dbReference type="GO" id="GO:0005524">
    <property type="term" value="F:ATP binding"/>
    <property type="evidence" value="ECO:0007669"/>
    <property type="project" value="UniProtKB-KW"/>
</dbReference>